<dbReference type="GO" id="GO:0016020">
    <property type="term" value="C:membrane"/>
    <property type="evidence" value="ECO:0007669"/>
    <property type="project" value="TreeGrafter"/>
</dbReference>
<dbReference type="AlphaFoldDB" id="A0AAD9ML22"/>
<feature type="transmembrane region" description="Helical" evidence="1">
    <location>
        <begin position="192"/>
        <end position="212"/>
    </location>
</feature>
<feature type="transmembrane region" description="Helical" evidence="1">
    <location>
        <begin position="151"/>
        <end position="172"/>
    </location>
</feature>
<proteinExistence type="predicted"/>
<keyword evidence="3" id="KW-1185">Reference proteome</keyword>
<dbReference type="Gene3D" id="1.20.120.1630">
    <property type="match status" value="1"/>
</dbReference>
<sequence length="299" mass="33885">MTVDMNLHPLLDRVSADFSYARELCLGSGFSLSQLPAALIEFNRVADPFSSALLASLGVGILCYITSIVTKNHSVVDKLWSILPVFYTWHYVWHGHLRDVYGNVVMNPRLLLIAALVTIWGVRLTFNFWRKGGYSWTNEDYRWEAIRQGKSVFPVALLPVLNLVFIALYQNVLLMLITAPVYASWRHLGTPLRWVDALAVLCAGTCLVIEANEKHARIREHRRLTGDYNRGFLTSGLFRYSRHPNFFAEQAFWASLYLFAVSASGAWVHWSGLAFIQLILLFQGSTGLTEDLALAKYPK</sequence>
<dbReference type="EMBL" id="JASFZW010000003">
    <property type="protein sequence ID" value="KAK2079035.1"/>
    <property type="molecule type" value="Genomic_DNA"/>
</dbReference>
<dbReference type="Proteomes" id="UP001255856">
    <property type="component" value="Unassembled WGS sequence"/>
</dbReference>
<dbReference type="InterPro" id="IPR010721">
    <property type="entry name" value="UstE-like"/>
</dbReference>
<evidence type="ECO:0000256" key="1">
    <source>
        <dbReference type="SAM" id="Phobius"/>
    </source>
</evidence>
<keyword evidence="1" id="KW-0472">Membrane</keyword>
<keyword evidence="1" id="KW-0812">Transmembrane</keyword>
<feature type="transmembrane region" description="Helical" evidence="1">
    <location>
        <begin position="110"/>
        <end position="130"/>
    </location>
</feature>
<protein>
    <recommendedName>
        <fullName evidence="4">Steroid 5-alpha reductase C-terminal domain-containing protein</fullName>
    </recommendedName>
</protein>
<keyword evidence="1" id="KW-1133">Transmembrane helix</keyword>
<dbReference type="Pfam" id="PF06966">
    <property type="entry name" value="DUF1295"/>
    <property type="match status" value="1"/>
</dbReference>
<evidence type="ECO:0008006" key="4">
    <source>
        <dbReference type="Google" id="ProtNLM"/>
    </source>
</evidence>
<evidence type="ECO:0000313" key="3">
    <source>
        <dbReference type="Proteomes" id="UP001255856"/>
    </source>
</evidence>
<dbReference type="PANTHER" id="PTHR32251">
    <property type="entry name" value="3-OXO-5-ALPHA-STEROID 4-DEHYDROGENASE"/>
    <property type="match status" value="1"/>
</dbReference>
<gene>
    <name evidence="2" type="ORF">QBZ16_002725</name>
</gene>
<name>A0AAD9ML22_PROWI</name>
<dbReference type="PANTHER" id="PTHR32251:SF23">
    <property type="entry name" value="3-OXO-5-ALPHA-STEROID 4-DEHYDROGENASE (DUF1295)"/>
    <property type="match status" value="1"/>
</dbReference>
<organism evidence="2 3">
    <name type="scientific">Prototheca wickerhamii</name>
    <dbReference type="NCBI Taxonomy" id="3111"/>
    <lineage>
        <taxon>Eukaryota</taxon>
        <taxon>Viridiplantae</taxon>
        <taxon>Chlorophyta</taxon>
        <taxon>core chlorophytes</taxon>
        <taxon>Trebouxiophyceae</taxon>
        <taxon>Chlorellales</taxon>
        <taxon>Chlorellaceae</taxon>
        <taxon>Prototheca</taxon>
    </lineage>
</organism>
<comment type="caution">
    <text evidence="2">The sequence shown here is derived from an EMBL/GenBank/DDBJ whole genome shotgun (WGS) entry which is preliminary data.</text>
</comment>
<accession>A0AAD9ML22</accession>
<feature type="transmembrane region" description="Helical" evidence="1">
    <location>
        <begin position="251"/>
        <end position="268"/>
    </location>
</feature>
<feature type="transmembrane region" description="Helical" evidence="1">
    <location>
        <begin position="52"/>
        <end position="70"/>
    </location>
</feature>
<evidence type="ECO:0000313" key="2">
    <source>
        <dbReference type="EMBL" id="KAK2079035.1"/>
    </source>
</evidence>
<dbReference type="PROSITE" id="PS50244">
    <property type="entry name" value="S5A_REDUCTASE"/>
    <property type="match status" value="1"/>
</dbReference>
<reference evidence="2" key="1">
    <citation type="submission" date="2021-01" db="EMBL/GenBank/DDBJ databases">
        <authorList>
            <person name="Eckstrom K.M.E."/>
        </authorList>
    </citation>
    <scope>NUCLEOTIDE SEQUENCE</scope>
    <source>
        <strain evidence="2">UVCC 0001</strain>
    </source>
</reference>